<comment type="caution">
    <text evidence="3">The sequence shown here is derived from an EMBL/GenBank/DDBJ whole genome shotgun (WGS) entry which is preliminary data.</text>
</comment>
<dbReference type="PANTHER" id="PTHR46594:SF4">
    <property type="entry name" value="P-TYPE CATION-TRANSPORTING ATPASE"/>
    <property type="match status" value="1"/>
</dbReference>
<dbReference type="InterPro" id="IPR017969">
    <property type="entry name" value="Heavy-metal-associated_CS"/>
</dbReference>
<dbReference type="PROSITE" id="PS50846">
    <property type="entry name" value="HMA_2"/>
    <property type="match status" value="1"/>
</dbReference>
<evidence type="ECO:0000313" key="3">
    <source>
        <dbReference type="EMBL" id="OOS25351.1"/>
    </source>
</evidence>
<evidence type="ECO:0000313" key="4">
    <source>
        <dbReference type="Proteomes" id="UP000190683"/>
    </source>
</evidence>
<dbReference type="Gene3D" id="3.30.70.100">
    <property type="match status" value="1"/>
</dbReference>
<keyword evidence="1" id="KW-0479">Metal-binding</keyword>
<dbReference type="EMBL" id="MUYV01000005">
    <property type="protein sequence ID" value="OOS25351.1"/>
    <property type="molecule type" value="Genomic_DNA"/>
</dbReference>
<dbReference type="PRINTS" id="PR00942">
    <property type="entry name" value="CUATPASEI"/>
</dbReference>
<keyword evidence="4" id="KW-1185">Reference proteome</keyword>
<dbReference type="PROSITE" id="PS01047">
    <property type="entry name" value="HMA_1"/>
    <property type="match status" value="1"/>
</dbReference>
<dbReference type="Pfam" id="PF00403">
    <property type="entry name" value="HMA"/>
    <property type="match status" value="1"/>
</dbReference>
<dbReference type="Proteomes" id="UP000190683">
    <property type="component" value="Unassembled WGS sequence"/>
</dbReference>
<gene>
    <name evidence="3" type="ORF">B0681_04850</name>
</gene>
<dbReference type="InterPro" id="IPR036163">
    <property type="entry name" value="HMA_dom_sf"/>
</dbReference>
<dbReference type="InterPro" id="IPR006121">
    <property type="entry name" value="HMA_dom"/>
</dbReference>
<dbReference type="GO" id="GO:0046872">
    <property type="term" value="F:metal ion binding"/>
    <property type="evidence" value="ECO:0007669"/>
    <property type="project" value="UniProtKB-KW"/>
</dbReference>
<feature type="domain" description="HMA" evidence="2">
    <location>
        <begin position="2"/>
        <end position="68"/>
    </location>
</feature>
<reference evidence="3 4" key="1">
    <citation type="submission" date="2017-02" db="EMBL/GenBank/DDBJ databases">
        <title>Draft genome sequence of Moraxella porci CCUG 54912T type strain.</title>
        <authorList>
            <person name="Salva-Serra F."/>
            <person name="Engstrom-Jakobsson H."/>
            <person name="Thorell K."/>
            <person name="Jaen-Luchoro D."/>
            <person name="Gonzales-Siles L."/>
            <person name="Karlsson R."/>
            <person name="Yazdan S."/>
            <person name="Boulund F."/>
            <person name="Johnning A."/>
            <person name="Engstrand L."/>
            <person name="Kristiansson E."/>
            <person name="Moore E."/>
        </authorList>
    </citation>
    <scope>NUCLEOTIDE SEQUENCE [LARGE SCALE GENOMIC DNA]</scope>
    <source>
        <strain evidence="3 4">CCUG 54912</strain>
    </source>
</reference>
<evidence type="ECO:0000259" key="2">
    <source>
        <dbReference type="PROSITE" id="PS50846"/>
    </source>
</evidence>
<dbReference type="FunFam" id="3.30.70.100:FF:000001">
    <property type="entry name" value="ATPase copper transporting beta"/>
    <property type="match status" value="1"/>
</dbReference>
<dbReference type="STRING" id="573983.B0681_04850"/>
<dbReference type="SUPFAM" id="SSF55008">
    <property type="entry name" value="HMA, heavy metal-associated domain"/>
    <property type="match status" value="1"/>
</dbReference>
<organism evidence="3 4">
    <name type="scientific">Moraxella porci DSM 25326</name>
    <dbReference type="NCBI Taxonomy" id="573983"/>
    <lineage>
        <taxon>Bacteria</taxon>
        <taxon>Pseudomonadati</taxon>
        <taxon>Pseudomonadota</taxon>
        <taxon>Gammaproteobacteria</taxon>
        <taxon>Moraxellales</taxon>
        <taxon>Moraxellaceae</taxon>
        <taxon>Moraxella</taxon>
    </lineage>
</organism>
<evidence type="ECO:0000256" key="1">
    <source>
        <dbReference type="ARBA" id="ARBA00022723"/>
    </source>
</evidence>
<dbReference type="PANTHER" id="PTHR46594">
    <property type="entry name" value="P-TYPE CATION-TRANSPORTING ATPASE"/>
    <property type="match status" value="1"/>
</dbReference>
<dbReference type="CDD" id="cd00371">
    <property type="entry name" value="HMA"/>
    <property type="match status" value="1"/>
</dbReference>
<dbReference type="RefSeq" id="WP_078317620.1">
    <property type="nucleotide sequence ID" value="NZ_MUYV01000005.1"/>
</dbReference>
<protein>
    <recommendedName>
        <fullName evidence="2">HMA domain-containing protein</fullName>
    </recommendedName>
</protein>
<accession>A0A1T0CT97</accession>
<name>A0A1T0CT97_9GAMM</name>
<dbReference type="AlphaFoldDB" id="A0A1T0CT97"/>
<sequence length="72" mass="7401">MQNAHIQIDGMTCTGCTASVQKALQAQTGVSSISISLEDGVASVGYDEALVNQQQLLDAIEAAGFDATLTSL</sequence>
<proteinExistence type="predicted"/>